<evidence type="ECO:0000313" key="2">
    <source>
        <dbReference type="Proteomes" id="UP001465976"/>
    </source>
</evidence>
<gene>
    <name evidence="1" type="ORF">V5O48_016368</name>
</gene>
<comment type="caution">
    <text evidence="1">The sequence shown here is derived from an EMBL/GenBank/DDBJ whole genome shotgun (WGS) entry which is preliminary data.</text>
</comment>
<evidence type="ECO:0000313" key="1">
    <source>
        <dbReference type="EMBL" id="KAL0565652.1"/>
    </source>
</evidence>
<name>A0ABR3ERY0_9AGAR</name>
<proteinExistence type="predicted"/>
<protein>
    <submittedName>
        <fullName evidence="1">Uncharacterized protein</fullName>
    </submittedName>
</protein>
<accession>A0ABR3ERY0</accession>
<sequence length="146" mass="17197">MTPELQTPETQTSAAVCLQYSLDPRPSLLLIHRTRTVPDRKLMRFIATSSIAKYSGYPPFFNEWFNKLDPKKRSVLVRELLRHDNKNSSCGTERESEPGVFDWDIRVNIINTDVDTFFVPQFLTWYSRLTPDERDVSRHFSSEIRW</sequence>
<dbReference type="EMBL" id="JBAHYK010002179">
    <property type="protein sequence ID" value="KAL0565652.1"/>
    <property type="molecule type" value="Genomic_DNA"/>
</dbReference>
<dbReference type="Proteomes" id="UP001465976">
    <property type="component" value="Unassembled WGS sequence"/>
</dbReference>
<keyword evidence="2" id="KW-1185">Reference proteome</keyword>
<reference evidence="1 2" key="1">
    <citation type="submission" date="2024-02" db="EMBL/GenBank/DDBJ databases">
        <title>A draft genome for the cacao thread blight pathogen Marasmius crinis-equi.</title>
        <authorList>
            <person name="Cohen S.P."/>
            <person name="Baruah I.K."/>
            <person name="Amoako-Attah I."/>
            <person name="Bukari Y."/>
            <person name="Meinhardt L.W."/>
            <person name="Bailey B.A."/>
        </authorList>
    </citation>
    <scope>NUCLEOTIDE SEQUENCE [LARGE SCALE GENOMIC DNA]</scope>
    <source>
        <strain evidence="1 2">GH-76</strain>
    </source>
</reference>
<organism evidence="1 2">
    <name type="scientific">Marasmius crinis-equi</name>
    <dbReference type="NCBI Taxonomy" id="585013"/>
    <lineage>
        <taxon>Eukaryota</taxon>
        <taxon>Fungi</taxon>
        <taxon>Dikarya</taxon>
        <taxon>Basidiomycota</taxon>
        <taxon>Agaricomycotina</taxon>
        <taxon>Agaricomycetes</taxon>
        <taxon>Agaricomycetidae</taxon>
        <taxon>Agaricales</taxon>
        <taxon>Marasmiineae</taxon>
        <taxon>Marasmiaceae</taxon>
        <taxon>Marasmius</taxon>
    </lineage>
</organism>